<dbReference type="Gene3D" id="3.40.50.300">
    <property type="entry name" value="P-loop containing nucleotide triphosphate hydrolases"/>
    <property type="match status" value="1"/>
</dbReference>
<name>A0A1H3UT75_9ACTN</name>
<evidence type="ECO:0000313" key="3">
    <source>
        <dbReference type="Proteomes" id="UP000199632"/>
    </source>
</evidence>
<proteinExistence type="predicted"/>
<protein>
    <submittedName>
        <fullName evidence="2">Uncharacterized protein</fullName>
    </submittedName>
</protein>
<feature type="region of interest" description="Disordered" evidence="1">
    <location>
        <begin position="1074"/>
        <end position="1113"/>
    </location>
</feature>
<dbReference type="OrthoDB" id="9757917at2"/>
<dbReference type="EMBL" id="FNQB01000005">
    <property type="protein sequence ID" value="SDZ64999.1"/>
    <property type="molecule type" value="Genomic_DNA"/>
</dbReference>
<gene>
    <name evidence="2" type="ORF">SAMN05421684_7900</name>
</gene>
<organism evidence="2 3">
    <name type="scientific">Asanoa ishikariensis</name>
    <dbReference type="NCBI Taxonomy" id="137265"/>
    <lineage>
        <taxon>Bacteria</taxon>
        <taxon>Bacillati</taxon>
        <taxon>Actinomycetota</taxon>
        <taxon>Actinomycetes</taxon>
        <taxon>Micromonosporales</taxon>
        <taxon>Micromonosporaceae</taxon>
        <taxon>Asanoa</taxon>
    </lineage>
</organism>
<sequence>METAGSHPPAISPATGMTTAGQAQIQKMLTLIAYPARAGGRSKLMDTRRVPNIEKAHRGRRVGVQPLRALPDLLTTIYEGAEQSLPTLVRITGSPGVGKTYLAQQVFDALTNDHPGYWRPCLTPLWPPQDLQSVDRERKKLLPLVSERVDSEVPGFLWLAAQAFSDRNPAETIFAELHRQLHRSIQEYQRQEKAGLFLFRVGKVAAGQVLETLQVAYDAFDVLKAVLASAKGVDDYAGQVSAAAAKALVSYRKAASALGLASRPALIVIDEAEHMSRDLARAVTTLCLPDRPADDSRIVPEQLTQTPPIPFVVVLLSRSSLAPDVHRSPYGDWLTEFSALGLPAMQIRLKDLPNRTGRQLFDASLHDMDARERELLSSAIDLKTAWFISPLKLARLLAVVRQNWDPVSGFRTLSHDVLGEALVGETSAVDNVLSMLRGRPEGQLSLAVLRNLSPVGPKMPTAMVAIACRALGDAAKAETVVSNLLDTGAAVTLPRDGGDTFIRFDFDIFDSLAGRRTEIELATNCLTEFLVDWVADLAGPDELSAAYRPIMVFLQNVTERFPEGVLGSGGVLDRARSRCTGFSADALSALRILLQPGLGDETGPSLTMIAAVAMRAPQAFAVDVIYSYLAANDEWTVEGGLDELRPALDCLAEPDRSDLVIIADPDLYAPHRIVALEGRHDARWQRSIRKLTVARVASGDPSAIDLLVEAGSFDLSSALGAARLLMDVGRFDEALNCLRSWHPVNWMAAVKYIRVLSHLGRQEEARPILEQWASFRRDAAAQLAKADLDDSAAAEPPLAVVRRDEAKAPVPRFPFTEVKQLLADNAVDAAAALARLHPVENPGQACLFADVVLAAESRASFGEIRRVLTEVRGQSVSVAARLAALDILENGQVNIAVRNGNRHRKNFDFTLLGMQLMLARRPELEFELLEKLRAWDRTLPDASWAKSHVWLFAAGRLGAIVRGRHDDRLSPEQWRSEISQMTDSLWPRREWRELKMVLSGYLFSFIQNPGDTEPPAFPYHIFSQYEVLACVQGEYKSLQRRLRQRIARMIREGELDETHAERVRAWAPLTIIAKEPVGSPAPGERRPDADRKPRHRTQHRVLPPEEVVDQPPG</sequence>
<evidence type="ECO:0000313" key="2">
    <source>
        <dbReference type="EMBL" id="SDZ64999.1"/>
    </source>
</evidence>
<dbReference type="RefSeq" id="WP_090803772.1">
    <property type="nucleotide sequence ID" value="NZ_BOND01000029.1"/>
</dbReference>
<keyword evidence="3" id="KW-1185">Reference proteome</keyword>
<dbReference type="InterPro" id="IPR027417">
    <property type="entry name" value="P-loop_NTPase"/>
</dbReference>
<dbReference type="AlphaFoldDB" id="A0A1H3UT75"/>
<accession>A0A1H3UT75</accession>
<evidence type="ECO:0000256" key="1">
    <source>
        <dbReference type="SAM" id="MobiDB-lite"/>
    </source>
</evidence>
<dbReference type="Proteomes" id="UP000199632">
    <property type="component" value="Unassembled WGS sequence"/>
</dbReference>
<reference evidence="3" key="1">
    <citation type="submission" date="2016-10" db="EMBL/GenBank/DDBJ databases">
        <authorList>
            <person name="Varghese N."/>
            <person name="Submissions S."/>
        </authorList>
    </citation>
    <scope>NUCLEOTIDE SEQUENCE [LARGE SCALE GENOMIC DNA]</scope>
    <source>
        <strain evidence="3">DSM 44718</strain>
    </source>
</reference>
<dbReference type="SUPFAM" id="SSF52540">
    <property type="entry name" value="P-loop containing nucleoside triphosphate hydrolases"/>
    <property type="match status" value="1"/>
</dbReference>